<evidence type="ECO:0000313" key="10">
    <source>
        <dbReference type="Proteomes" id="UP001558713"/>
    </source>
</evidence>
<proteinExistence type="inferred from homology"/>
<dbReference type="InterPro" id="IPR008506">
    <property type="entry name" value="SND2/TMEM208"/>
</dbReference>
<comment type="caution">
    <text evidence="9">The sequence shown here is derived from an EMBL/GenBank/DDBJ whole genome shotgun (WGS) entry which is preliminary data.</text>
</comment>
<dbReference type="AlphaFoldDB" id="A0ABD1AVD7"/>
<name>A0ABD1AVD7_CARAN</name>
<evidence type="ECO:0000256" key="6">
    <source>
        <dbReference type="ARBA" id="ARBA00023136"/>
    </source>
</evidence>
<dbReference type="Proteomes" id="UP001558713">
    <property type="component" value="Unassembled WGS sequence"/>
</dbReference>
<evidence type="ECO:0000256" key="4">
    <source>
        <dbReference type="ARBA" id="ARBA00022824"/>
    </source>
</evidence>
<keyword evidence="5 8" id="KW-1133">Transmembrane helix</keyword>
<feature type="compositionally biased region" description="Basic and acidic residues" evidence="7">
    <location>
        <begin position="95"/>
        <end position="110"/>
    </location>
</feature>
<comment type="subcellular location">
    <subcellularLocation>
        <location evidence="1">Endoplasmic reticulum membrane</location>
        <topology evidence="1">Multi-pass membrane protein</topology>
    </subcellularLocation>
</comment>
<keyword evidence="6 8" id="KW-0472">Membrane</keyword>
<dbReference type="GO" id="GO:0005789">
    <property type="term" value="C:endoplasmic reticulum membrane"/>
    <property type="evidence" value="ECO:0007669"/>
    <property type="project" value="UniProtKB-SubCell"/>
</dbReference>
<accession>A0ABD1AVD7</accession>
<keyword evidence="10" id="KW-1185">Reference proteome</keyword>
<dbReference type="Pfam" id="PF05620">
    <property type="entry name" value="TMEM208_SND2"/>
    <property type="match status" value="1"/>
</dbReference>
<evidence type="ECO:0000256" key="1">
    <source>
        <dbReference type="ARBA" id="ARBA00004477"/>
    </source>
</evidence>
<feature type="transmembrane region" description="Helical" evidence="8">
    <location>
        <begin position="20"/>
        <end position="41"/>
    </location>
</feature>
<reference evidence="9 10" key="1">
    <citation type="submission" date="2024-04" db="EMBL/GenBank/DDBJ databases">
        <title>Genome assembly C_amara_ONT_v2.</title>
        <authorList>
            <person name="Yant L."/>
            <person name="Moore C."/>
            <person name="Slenker M."/>
        </authorList>
    </citation>
    <scope>NUCLEOTIDE SEQUENCE [LARGE SCALE GENOMIC DNA]</scope>
    <source>
        <tissue evidence="9">Leaf</tissue>
    </source>
</reference>
<evidence type="ECO:0000313" key="9">
    <source>
        <dbReference type="EMBL" id="KAL1210532.1"/>
    </source>
</evidence>
<evidence type="ECO:0000256" key="8">
    <source>
        <dbReference type="SAM" id="Phobius"/>
    </source>
</evidence>
<evidence type="ECO:0000256" key="3">
    <source>
        <dbReference type="ARBA" id="ARBA00022692"/>
    </source>
</evidence>
<dbReference type="PANTHER" id="PTHR13505:SF7">
    <property type="entry name" value="TRANSMEMBRANE PROTEIN 208"/>
    <property type="match status" value="1"/>
</dbReference>
<evidence type="ECO:0000256" key="2">
    <source>
        <dbReference type="ARBA" id="ARBA00009950"/>
    </source>
</evidence>
<organism evidence="9 10">
    <name type="scientific">Cardamine amara subsp. amara</name>
    <dbReference type="NCBI Taxonomy" id="228776"/>
    <lineage>
        <taxon>Eukaryota</taxon>
        <taxon>Viridiplantae</taxon>
        <taxon>Streptophyta</taxon>
        <taxon>Embryophyta</taxon>
        <taxon>Tracheophyta</taxon>
        <taxon>Spermatophyta</taxon>
        <taxon>Magnoliopsida</taxon>
        <taxon>eudicotyledons</taxon>
        <taxon>Gunneridae</taxon>
        <taxon>Pentapetalae</taxon>
        <taxon>rosids</taxon>
        <taxon>malvids</taxon>
        <taxon>Brassicales</taxon>
        <taxon>Brassicaceae</taxon>
        <taxon>Cardamineae</taxon>
        <taxon>Cardamine</taxon>
    </lineage>
</organism>
<keyword evidence="4" id="KW-0256">Endoplasmic reticulum</keyword>
<evidence type="ECO:0000256" key="7">
    <source>
        <dbReference type="SAM" id="MobiDB-lite"/>
    </source>
</evidence>
<sequence>MANQGAKKRKDENTQHMSMLRLIMIACNILYIIVRLLIGHASSTWKHWIGLVITSLGYGVPYQMAKPVTDDGQLIDGGSDMTNAGMCGYLQGGVEDEKTRKKREKMERKASRGQVIKKRPR</sequence>
<keyword evidence="3 8" id="KW-0812">Transmembrane</keyword>
<evidence type="ECO:0000256" key="5">
    <source>
        <dbReference type="ARBA" id="ARBA00022989"/>
    </source>
</evidence>
<comment type="similarity">
    <text evidence="2">Belongs to the TMEM208 family.</text>
</comment>
<dbReference type="EMBL" id="JBANAX010000394">
    <property type="protein sequence ID" value="KAL1210532.1"/>
    <property type="molecule type" value="Genomic_DNA"/>
</dbReference>
<protein>
    <submittedName>
        <fullName evidence="9">Uncharacterized protein</fullName>
    </submittedName>
</protein>
<feature type="region of interest" description="Disordered" evidence="7">
    <location>
        <begin position="95"/>
        <end position="121"/>
    </location>
</feature>
<dbReference type="PANTHER" id="PTHR13505">
    <property type="entry name" value="TRANSMEMBRANE PROTEIN 208"/>
    <property type="match status" value="1"/>
</dbReference>
<gene>
    <name evidence="9" type="ORF">V5N11_006855</name>
</gene>